<proteinExistence type="predicted"/>
<dbReference type="Proteomes" id="UP000013085">
    <property type="component" value="Unassembled WGS sequence"/>
</dbReference>
<name>A0A0E2H200_9FIRM</name>
<dbReference type="InterPro" id="IPR052399">
    <property type="entry name" value="Phage_Baseplate_Assmbl_Protein"/>
</dbReference>
<sequence length="376" mass="41514">MIDESILDEIIPVPDADTKMQELKEELAAEGFTITKWGSGGVFYWLTRICVQIHIELLRLARTILNNQFLRHAEGRWLELKAADFSKFRKAATRTQGYVTLVRSDYGQALTVTKGHMFKTAPDINGDELVYYTLEDTVIQAGQAEGSVLVEAEAAGARYNVSEDQIRVSMIYLEGVSQVTNRQGWIYSEGADEESEAGLRSRTLSSWEELSTNTTSAKLKAAVEAIPGVMCAYIDDQHPRGQGTVDVIVVGTAGEASEELVRKAQAAADQLKDNYEDYLAKSGTITYQDVDITLYLKQGAGVTDVEETARSLIAGAMSLSNRTDFNLFLQDDIRYVLRQSIPDYRKTVFTAPAVDVELPAGNVVMLGSITVKVRNT</sequence>
<dbReference type="Pfam" id="PF04865">
    <property type="entry name" value="Baseplate_J"/>
    <property type="match status" value="1"/>
</dbReference>
<feature type="coiled-coil region" evidence="1">
    <location>
        <begin position="254"/>
        <end position="281"/>
    </location>
</feature>
<dbReference type="AlphaFoldDB" id="A0A0E2H200"/>
<accession>A0A0E2H200</accession>
<dbReference type="PATRIC" id="fig|999408.3.peg.6070"/>
<keyword evidence="1" id="KW-0175">Coiled coil</keyword>
<dbReference type="HOGENOM" id="CLU_039609_5_0_9"/>
<gene>
    <name evidence="3" type="ORF">HMPREF1090_05661</name>
</gene>
<feature type="domain" description="Baseplate protein J-like barrel" evidence="2">
    <location>
        <begin position="107"/>
        <end position="184"/>
    </location>
</feature>
<dbReference type="InterPro" id="IPR006949">
    <property type="entry name" value="Barrel_Baseplate_J-like"/>
</dbReference>
<dbReference type="EMBL" id="AGYR01000079">
    <property type="protein sequence ID" value="ENZ05447.1"/>
    <property type="molecule type" value="Genomic_DNA"/>
</dbReference>
<evidence type="ECO:0000256" key="1">
    <source>
        <dbReference type="SAM" id="Coils"/>
    </source>
</evidence>
<evidence type="ECO:0000259" key="2">
    <source>
        <dbReference type="Pfam" id="PF04865"/>
    </source>
</evidence>
<comment type="caution">
    <text evidence="3">The sequence shown here is derived from an EMBL/GenBank/DDBJ whole genome shotgun (WGS) entry which is preliminary data.</text>
</comment>
<dbReference type="GeneID" id="93163054"/>
<reference evidence="3 4" key="1">
    <citation type="submission" date="2013-01" db="EMBL/GenBank/DDBJ databases">
        <title>The Genome Sequence of Clostridium clostridioforme 90A8.</title>
        <authorList>
            <consortium name="The Broad Institute Genome Sequencing Platform"/>
            <person name="Earl A."/>
            <person name="Ward D."/>
            <person name="Feldgarden M."/>
            <person name="Gevers D."/>
            <person name="Courvalin P."/>
            <person name="Lambert T."/>
            <person name="Walker B."/>
            <person name="Young S.K."/>
            <person name="Zeng Q."/>
            <person name="Gargeya S."/>
            <person name="Fitzgerald M."/>
            <person name="Haas B."/>
            <person name="Abouelleil A."/>
            <person name="Alvarado L."/>
            <person name="Arachchi H.M."/>
            <person name="Berlin A.M."/>
            <person name="Chapman S.B."/>
            <person name="Dewar J."/>
            <person name="Goldberg J."/>
            <person name="Griggs A."/>
            <person name="Gujja S."/>
            <person name="Hansen M."/>
            <person name="Howarth C."/>
            <person name="Imamovic A."/>
            <person name="Larimer J."/>
            <person name="McCowan C."/>
            <person name="Murphy C."/>
            <person name="Neiman D."/>
            <person name="Pearson M."/>
            <person name="Priest M."/>
            <person name="Roberts A."/>
            <person name="Saif S."/>
            <person name="Shea T."/>
            <person name="Sisk P."/>
            <person name="Sykes S."/>
            <person name="Wortman J."/>
            <person name="Nusbaum C."/>
            <person name="Birren B."/>
        </authorList>
    </citation>
    <scope>NUCLEOTIDE SEQUENCE [LARGE SCALE GENOMIC DNA]</scope>
    <source>
        <strain evidence="3 4">90A8</strain>
    </source>
</reference>
<evidence type="ECO:0000313" key="3">
    <source>
        <dbReference type="EMBL" id="ENZ05447.1"/>
    </source>
</evidence>
<dbReference type="PANTHER" id="PTHR37829:SF3">
    <property type="entry name" value="PROTEIN JAYE-RELATED"/>
    <property type="match status" value="1"/>
</dbReference>
<evidence type="ECO:0000313" key="4">
    <source>
        <dbReference type="Proteomes" id="UP000013085"/>
    </source>
</evidence>
<organism evidence="3 4">
    <name type="scientific">[Clostridium] clostridioforme 90A8</name>
    <dbReference type="NCBI Taxonomy" id="999408"/>
    <lineage>
        <taxon>Bacteria</taxon>
        <taxon>Bacillati</taxon>
        <taxon>Bacillota</taxon>
        <taxon>Clostridia</taxon>
        <taxon>Lachnospirales</taxon>
        <taxon>Lachnospiraceae</taxon>
        <taxon>Enterocloster</taxon>
    </lineage>
</organism>
<dbReference type="RefSeq" id="WP_002593037.1">
    <property type="nucleotide sequence ID" value="NZ_KB851001.1"/>
</dbReference>
<protein>
    <recommendedName>
        <fullName evidence="2">Baseplate protein J-like barrel domain-containing protein</fullName>
    </recommendedName>
</protein>
<dbReference type="PANTHER" id="PTHR37829">
    <property type="entry name" value="PHAGE-LIKE ELEMENT PBSX PROTEIN XKDT"/>
    <property type="match status" value="1"/>
</dbReference>